<reference evidence="5" key="1">
    <citation type="submission" date="2019-12" db="EMBL/GenBank/DDBJ databases">
        <title>Genome sequence of Babesia ovis.</title>
        <authorList>
            <person name="Yamagishi J."/>
            <person name="Sevinc F."/>
            <person name="Xuan X."/>
        </authorList>
    </citation>
    <scope>NUCLEOTIDE SEQUENCE</scope>
    <source>
        <strain evidence="5">Selcuk</strain>
    </source>
</reference>
<dbReference type="InterPro" id="IPR019775">
    <property type="entry name" value="WD40_repeat_CS"/>
</dbReference>
<protein>
    <submittedName>
        <fullName evidence="5">Periodic tryptophan 1 homolog, putative</fullName>
    </submittedName>
</protein>
<dbReference type="PROSITE" id="PS50082">
    <property type="entry name" value="WD_REPEATS_2"/>
    <property type="match status" value="1"/>
</dbReference>
<dbReference type="PROSITE" id="PS50294">
    <property type="entry name" value="WD_REPEATS_REGION"/>
    <property type="match status" value="1"/>
</dbReference>
<evidence type="ECO:0000256" key="4">
    <source>
        <dbReference type="PROSITE-ProRule" id="PRU00221"/>
    </source>
</evidence>
<evidence type="ECO:0000256" key="3">
    <source>
        <dbReference type="ARBA" id="ARBA00022737"/>
    </source>
</evidence>
<evidence type="ECO:0000313" key="5">
    <source>
        <dbReference type="EMBL" id="GFE52863.1"/>
    </source>
</evidence>
<dbReference type="InterPro" id="IPR044285">
    <property type="entry name" value="PWP1"/>
</dbReference>
<organism evidence="5 6">
    <name type="scientific">Babesia ovis</name>
    <dbReference type="NCBI Taxonomy" id="5869"/>
    <lineage>
        <taxon>Eukaryota</taxon>
        <taxon>Sar</taxon>
        <taxon>Alveolata</taxon>
        <taxon>Apicomplexa</taxon>
        <taxon>Aconoidasida</taxon>
        <taxon>Piroplasmida</taxon>
        <taxon>Babesiidae</taxon>
        <taxon>Babesia</taxon>
    </lineage>
</organism>
<dbReference type="SUPFAM" id="SSF50978">
    <property type="entry name" value="WD40 repeat-like"/>
    <property type="match status" value="1"/>
</dbReference>
<proteinExistence type="predicted"/>
<gene>
    <name evidence="5" type="ORF">BaOVIS_002670</name>
</gene>
<dbReference type="Pfam" id="PF00400">
    <property type="entry name" value="WD40"/>
    <property type="match status" value="2"/>
</dbReference>
<evidence type="ECO:0000256" key="1">
    <source>
        <dbReference type="ARBA" id="ARBA00022553"/>
    </source>
</evidence>
<keyword evidence="2 4" id="KW-0853">WD repeat</keyword>
<keyword evidence="6" id="KW-1185">Reference proteome</keyword>
<dbReference type="SMART" id="SM00320">
    <property type="entry name" value="WD40"/>
    <property type="match status" value="3"/>
</dbReference>
<dbReference type="Gene3D" id="2.130.10.10">
    <property type="entry name" value="YVTN repeat-like/Quinoprotein amine dehydrogenase"/>
    <property type="match status" value="2"/>
</dbReference>
<dbReference type="PROSITE" id="PS00678">
    <property type="entry name" value="WD_REPEATS_1"/>
    <property type="match status" value="1"/>
</dbReference>
<keyword evidence="1" id="KW-0597">Phosphoprotein</keyword>
<evidence type="ECO:0000256" key="2">
    <source>
        <dbReference type="ARBA" id="ARBA00022574"/>
    </source>
</evidence>
<dbReference type="InterPro" id="IPR001680">
    <property type="entry name" value="WD40_rpt"/>
</dbReference>
<dbReference type="InterPro" id="IPR036322">
    <property type="entry name" value="WD40_repeat_dom_sf"/>
</dbReference>
<sequence>MNVISCLKWLSKSYTYEDFFQSYIHHMEEASETDGDRDEDMDRDEITDEFDLDNYDDEEMPSEQIFTLSNSDEKLILEDPEDAESRKLDQDDRVIVCGNSGEDCASIDFFIYNTAYCGLETCHSIVVGSFPLSVEIIPNLPNHGPLVASGTYETHIDIWDMRHIDLLEPTISLGSSKKSQAVAHLDAVQCLSSSTHVAQLLASGSADTTVKIWDLQEGQVLHSFDHHTSNVQVVQFSPFDASVLLTASFDKTAALCDIRECNQKANVNVESEVEAALWKDEHTLIISMEDGTVLQYDIRSDKPVWQIKAHKKACTSIDVIGDIMVTCGLDSKAKVYKLNSSKPVKVASKNLRAGPLFSVSKSPNDTGLVGFGGDVVVIWDLETIESGE</sequence>
<dbReference type="GO" id="GO:0006364">
    <property type="term" value="P:rRNA processing"/>
    <property type="evidence" value="ECO:0007669"/>
    <property type="project" value="InterPro"/>
</dbReference>
<dbReference type="OrthoDB" id="270624at2759"/>
<feature type="repeat" description="WD" evidence="4">
    <location>
        <begin position="181"/>
        <end position="223"/>
    </location>
</feature>
<comment type="caution">
    <text evidence="5">The sequence shown here is derived from an EMBL/GenBank/DDBJ whole genome shotgun (WGS) entry which is preliminary data.</text>
</comment>
<dbReference type="Proteomes" id="UP001057455">
    <property type="component" value="Unassembled WGS sequence"/>
</dbReference>
<name>A0A9W5T9X3_BABOV</name>
<keyword evidence="3" id="KW-0677">Repeat</keyword>
<dbReference type="InterPro" id="IPR015943">
    <property type="entry name" value="WD40/YVTN_repeat-like_dom_sf"/>
</dbReference>
<dbReference type="PANTHER" id="PTHR14091">
    <property type="entry name" value="PERIODIC TRYPTOPHAN PROTEIN 1"/>
    <property type="match status" value="1"/>
</dbReference>
<dbReference type="GO" id="GO:0005634">
    <property type="term" value="C:nucleus"/>
    <property type="evidence" value="ECO:0007669"/>
    <property type="project" value="TreeGrafter"/>
</dbReference>
<accession>A0A9W5T9X3</accession>
<dbReference type="PANTHER" id="PTHR14091:SF0">
    <property type="entry name" value="PERIODIC TRYPTOPHAN PROTEIN 1 HOMOLOG"/>
    <property type="match status" value="1"/>
</dbReference>
<dbReference type="EMBL" id="BLIY01000003">
    <property type="protein sequence ID" value="GFE52863.1"/>
    <property type="molecule type" value="Genomic_DNA"/>
</dbReference>
<evidence type="ECO:0000313" key="6">
    <source>
        <dbReference type="Proteomes" id="UP001057455"/>
    </source>
</evidence>
<dbReference type="AlphaFoldDB" id="A0A9W5T9X3"/>